<dbReference type="InterPro" id="IPR025317">
    <property type="entry name" value="DUF4222"/>
</dbReference>
<reference evidence="2 4" key="1">
    <citation type="submission" date="2019-08" db="EMBL/GenBank/DDBJ databases">
        <title>Identification of Water Treatment Resistant and Multidrug Resistant Urinary Pathogenic Escherichia coli in Wastewater.</title>
        <authorList>
            <person name="Neumann N."/>
        </authorList>
    </citation>
    <scope>NUCLEOTIDE SEQUENCE [LARGE SCALE GENOMIC DNA]</scope>
    <source>
        <strain evidence="2 4">WU2356</strain>
    </source>
</reference>
<evidence type="ECO:0000313" key="1">
    <source>
        <dbReference type="EMBL" id="MBA7718380.1"/>
    </source>
</evidence>
<gene>
    <name evidence="2" type="ORF">FVB16_08410</name>
    <name evidence="3" type="ORF">HV109_11220</name>
    <name evidence="1" type="ORF">HV209_07135</name>
</gene>
<dbReference type="Proteomes" id="UP000392867">
    <property type="component" value="Unassembled WGS sequence"/>
</dbReference>
<evidence type="ECO:0000313" key="6">
    <source>
        <dbReference type="Proteomes" id="UP000622722"/>
    </source>
</evidence>
<organism evidence="1 6">
    <name type="scientific">Escherichia coli</name>
    <dbReference type="NCBI Taxonomy" id="562"/>
    <lineage>
        <taxon>Bacteria</taxon>
        <taxon>Pseudomonadati</taxon>
        <taxon>Pseudomonadota</taxon>
        <taxon>Gammaproteobacteria</taxon>
        <taxon>Enterobacterales</taxon>
        <taxon>Enterobacteriaceae</taxon>
        <taxon>Escherichia</taxon>
    </lineage>
</organism>
<dbReference type="AlphaFoldDB" id="A0A0H0LE99"/>
<dbReference type="EMBL" id="JABXPW010000002">
    <property type="protein sequence ID" value="MBA7718380.1"/>
    <property type="molecule type" value="Genomic_DNA"/>
</dbReference>
<reference evidence="1 5" key="2">
    <citation type="submission" date="2020-06" db="EMBL/GenBank/DDBJ databases">
        <title>REHAB project genomes.</title>
        <authorList>
            <person name="Shaw L.P."/>
        </authorList>
    </citation>
    <scope>NUCLEOTIDE SEQUENCE</scope>
    <source>
        <strain evidence="3 5">RHBSTW-00177</strain>
        <strain evidence="1">RHBSTW-00474</strain>
    </source>
</reference>
<dbReference type="Proteomes" id="UP000622722">
    <property type="component" value="Unassembled WGS sequence"/>
</dbReference>
<name>A0A0H0LE99_ECOLX</name>
<accession>A0A0H0LE99</accession>
<evidence type="ECO:0000313" key="3">
    <source>
        <dbReference type="EMBL" id="QLY97157.1"/>
    </source>
</evidence>
<proteinExistence type="predicted"/>
<dbReference type="Pfam" id="PF13973">
    <property type="entry name" value="DUF4222"/>
    <property type="match status" value="1"/>
</dbReference>
<dbReference type="EMBL" id="CP056794">
    <property type="protein sequence ID" value="QLY97157.1"/>
    <property type="molecule type" value="Genomic_DNA"/>
</dbReference>
<sequence>MKNKFSGFIASGQTHSKISLGDIFKDSYGYRVKIISVDDRRVSYLRDGYDFECVMPRQQFERDFILVKNCKTDNQRRAAGYIRKIRAMLVAGGNK</sequence>
<evidence type="ECO:0000313" key="5">
    <source>
        <dbReference type="Proteomes" id="UP000512182"/>
    </source>
</evidence>
<protein>
    <submittedName>
        <fullName evidence="1">DUF4222 domain-containing protein</fullName>
    </submittedName>
</protein>
<dbReference type="EMBL" id="VOTT01000101">
    <property type="protein sequence ID" value="MPU48860.1"/>
    <property type="molecule type" value="Genomic_DNA"/>
</dbReference>
<dbReference type="RefSeq" id="WP_000790824.1">
    <property type="nucleotide sequence ID" value="NZ_AP025677.1"/>
</dbReference>
<evidence type="ECO:0000313" key="4">
    <source>
        <dbReference type="Proteomes" id="UP000392867"/>
    </source>
</evidence>
<evidence type="ECO:0000313" key="2">
    <source>
        <dbReference type="EMBL" id="MPU48860.1"/>
    </source>
</evidence>
<dbReference type="Proteomes" id="UP000512182">
    <property type="component" value="Chromosome"/>
</dbReference>